<dbReference type="EMBL" id="CAJNOQ010000483">
    <property type="protein sequence ID" value="CAF0806203.1"/>
    <property type="molecule type" value="Genomic_DNA"/>
</dbReference>
<feature type="transmembrane region" description="Helical" evidence="1">
    <location>
        <begin position="226"/>
        <end position="252"/>
    </location>
</feature>
<sequence length="283" mass="32239">MAYHGLSRYRHENTTTCDNERILSLNSIIYIVCVCLIVSTTIVHTIFLFASEQWILIKSPMNLLAYIDSSELCVNTTSDNVCFEAYISKNLCTSTASDIYSYSNVIRWTMACSNRHFDYSISIENMNNSHHQLDSICECQRVTYTKIVSRNSSLIFVLLILSTIIALAKLCAPSKCILHIVTNYVLLLLITISIGLEIHMCIVVRQSQNEIQIIINKYFSNIMVTLGNMFSFEIIIGSLHLTTIVLLLLLTLMTIQRVRRRAQDYPVIKPNINKSLTDTVIHI</sequence>
<comment type="caution">
    <text evidence="2">The sequence shown here is derived from an EMBL/GenBank/DDBJ whole genome shotgun (WGS) entry which is preliminary data.</text>
</comment>
<protein>
    <submittedName>
        <fullName evidence="2">Uncharacterized protein</fullName>
    </submittedName>
</protein>
<keyword evidence="1" id="KW-1133">Transmembrane helix</keyword>
<feature type="transmembrane region" description="Helical" evidence="1">
    <location>
        <begin position="28"/>
        <end position="50"/>
    </location>
</feature>
<evidence type="ECO:0000256" key="1">
    <source>
        <dbReference type="SAM" id="Phobius"/>
    </source>
</evidence>
<dbReference type="EMBL" id="CAJOBC010000483">
    <property type="protein sequence ID" value="CAF3591622.1"/>
    <property type="molecule type" value="Genomic_DNA"/>
</dbReference>
<dbReference type="Proteomes" id="UP000681722">
    <property type="component" value="Unassembled WGS sequence"/>
</dbReference>
<keyword evidence="1" id="KW-0472">Membrane</keyword>
<reference evidence="2" key="1">
    <citation type="submission" date="2021-02" db="EMBL/GenBank/DDBJ databases">
        <authorList>
            <person name="Nowell W R."/>
        </authorList>
    </citation>
    <scope>NUCLEOTIDE SEQUENCE</scope>
</reference>
<keyword evidence="4" id="KW-1185">Reference proteome</keyword>
<accession>A0A813SW44</accession>
<feature type="transmembrane region" description="Helical" evidence="1">
    <location>
        <begin position="184"/>
        <end position="206"/>
    </location>
</feature>
<evidence type="ECO:0000313" key="3">
    <source>
        <dbReference type="EMBL" id="CAF3591622.1"/>
    </source>
</evidence>
<dbReference type="Proteomes" id="UP000663829">
    <property type="component" value="Unassembled WGS sequence"/>
</dbReference>
<organism evidence="2 4">
    <name type="scientific">Didymodactylos carnosus</name>
    <dbReference type="NCBI Taxonomy" id="1234261"/>
    <lineage>
        <taxon>Eukaryota</taxon>
        <taxon>Metazoa</taxon>
        <taxon>Spiralia</taxon>
        <taxon>Gnathifera</taxon>
        <taxon>Rotifera</taxon>
        <taxon>Eurotatoria</taxon>
        <taxon>Bdelloidea</taxon>
        <taxon>Philodinida</taxon>
        <taxon>Philodinidae</taxon>
        <taxon>Didymodactylos</taxon>
    </lineage>
</organism>
<keyword evidence="1" id="KW-0812">Transmembrane</keyword>
<dbReference type="AlphaFoldDB" id="A0A813SW44"/>
<proteinExistence type="predicted"/>
<feature type="transmembrane region" description="Helical" evidence="1">
    <location>
        <begin position="153"/>
        <end position="172"/>
    </location>
</feature>
<evidence type="ECO:0000313" key="4">
    <source>
        <dbReference type="Proteomes" id="UP000663829"/>
    </source>
</evidence>
<evidence type="ECO:0000313" key="2">
    <source>
        <dbReference type="EMBL" id="CAF0806203.1"/>
    </source>
</evidence>
<gene>
    <name evidence="2" type="ORF">GPM918_LOCUS3786</name>
    <name evidence="3" type="ORF">SRO942_LOCUS3786</name>
</gene>
<name>A0A813SW44_9BILA</name>